<feature type="binding site" evidence="6">
    <location>
        <position position="115"/>
    </location>
    <ligand>
        <name>S-adenosyl-L-methionine</name>
        <dbReference type="ChEBI" id="CHEBI:59789"/>
    </ligand>
</feature>
<gene>
    <name evidence="6" type="primary">rsmH</name>
    <name evidence="7" type="ORF">EV03_0414</name>
</gene>
<dbReference type="Proteomes" id="UP000030392">
    <property type="component" value="Unassembled WGS sequence"/>
</dbReference>
<dbReference type="InterPro" id="IPR002903">
    <property type="entry name" value="RsmH"/>
</dbReference>
<comment type="caution">
    <text evidence="7">The sequence shown here is derived from an EMBL/GenBank/DDBJ whole genome shotgun (WGS) entry which is preliminary data.</text>
</comment>
<evidence type="ECO:0000313" key="7">
    <source>
        <dbReference type="EMBL" id="KGG21675.1"/>
    </source>
</evidence>
<feature type="binding site" evidence="6">
    <location>
        <begin position="47"/>
        <end position="49"/>
    </location>
    <ligand>
        <name>S-adenosyl-L-methionine</name>
        <dbReference type="ChEBI" id="CHEBI:59789"/>
    </ligand>
</feature>
<dbReference type="SUPFAM" id="SSF53335">
    <property type="entry name" value="S-adenosyl-L-methionine-dependent methyltransferases"/>
    <property type="match status" value="1"/>
</dbReference>
<name>A0A0A2C9W7_PROMR</name>
<keyword evidence="2 6" id="KW-0698">rRNA processing</keyword>
<feature type="binding site" evidence="6">
    <location>
        <position position="108"/>
    </location>
    <ligand>
        <name>S-adenosyl-L-methionine</name>
        <dbReference type="ChEBI" id="CHEBI:59789"/>
    </ligand>
</feature>
<keyword evidence="5 6" id="KW-0949">S-adenosyl-L-methionine</keyword>
<evidence type="ECO:0000313" key="8">
    <source>
        <dbReference type="Proteomes" id="UP000030392"/>
    </source>
</evidence>
<feature type="binding site" evidence="6">
    <location>
        <position position="93"/>
    </location>
    <ligand>
        <name>S-adenosyl-L-methionine</name>
        <dbReference type="ChEBI" id="CHEBI:59789"/>
    </ligand>
</feature>
<evidence type="ECO:0000256" key="1">
    <source>
        <dbReference type="ARBA" id="ARBA00010396"/>
    </source>
</evidence>
<dbReference type="NCBIfam" id="TIGR00006">
    <property type="entry name" value="16S rRNA (cytosine(1402)-N(4))-methyltransferase RsmH"/>
    <property type="match status" value="1"/>
</dbReference>
<accession>A0A0A2C9W7</accession>
<protein>
    <recommendedName>
        <fullName evidence="6">Ribosomal RNA small subunit methyltransferase H</fullName>
        <ecNumber evidence="6">2.1.1.199</ecNumber>
    </recommendedName>
    <alternativeName>
        <fullName evidence="6">16S rRNA m(4)C1402 methyltransferase</fullName>
    </alternativeName>
    <alternativeName>
        <fullName evidence="6">rRNA (cytosine-N(4)-)-methyltransferase RsmH</fullName>
    </alternativeName>
</protein>
<comment type="similarity">
    <text evidence="1 6">Belongs to the methyltransferase superfamily. RsmH family.</text>
</comment>
<feature type="binding site" evidence="6">
    <location>
        <position position="66"/>
    </location>
    <ligand>
        <name>S-adenosyl-L-methionine</name>
        <dbReference type="ChEBI" id="CHEBI:59789"/>
    </ligand>
</feature>
<dbReference type="RefSeq" id="WP_036904671.1">
    <property type="nucleotide sequence ID" value="NZ_CP138967.1"/>
</dbReference>
<dbReference type="Gene3D" id="3.40.50.150">
    <property type="entry name" value="Vaccinia Virus protein VP39"/>
    <property type="match status" value="1"/>
</dbReference>
<dbReference type="InterPro" id="IPR029063">
    <property type="entry name" value="SAM-dependent_MTases_sf"/>
</dbReference>
<dbReference type="InterPro" id="IPR023397">
    <property type="entry name" value="SAM-dep_MeTrfase_MraW_recog"/>
</dbReference>
<dbReference type="SUPFAM" id="SSF81799">
    <property type="entry name" value="Putative methyltransferase TM0872, insert domain"/>
    <property type="match status" value="1"/>
</dbReference>
<dbReference type="EMBL" id="JNAX01000005">
    <property type="protein sequence ID" value="KGG21675.1"/>
    <property type="molecule type" value="Genomic_DNA"/>
</dbReference>
<dbReference type="CDD" id="cd02440">
    <property type="entry name" value="AdoMet_MTases"/>
    <property type="match status" value="1"/>
</dbReference>
<dbReference type="GO" id="GO:0005737">
    <property type="term" value="C:cytoplasm"/>
    <property type="evidence" value="ECO:0007669"/>
    <property type="project" value="UniProtKB-SubCell"/>
</dbReference>
<evidence type="ECO:0000256" key="4">
    <source>
        <dbReference type="ARBA" id="ARBA00022679"/>
    </source>
</evidence>
<dbReference type="PANTHER" id="PTHR11265">
    <property type="entry name" value="S-ADENOSYL-METHYLTRANSFERASE MRAW"/>
    <property type="match status" value="1"/>
</dbReference>
<keyword evidence="6" id="KW-0963">Cytoplasm</keyword>
<evidence type="ECO:0000256" key="3">
    <source>
        <dbReference type="ARBA" id="ARBA00022603"/>
    </source>
</evidence>
<reference evidence="8" key="1">
    <citation type="journal article" date="2014" name="Sci. Data">
        <title>Genomes of diverse isolates of the marine cyanobacterium Prochlorococcus.</title>
        <authorList>
            <person name="Biller S."/>
            <person name="Berube P."/>
            <person name="Thompson J."/>
            <person name="Kelly L."/>
            <person name="Roggensack S."/>
            <person name="Awad L."/>
            <person name="Roache-Johnson K."/>
            <person name="Ding H."/>
            <person name="Giovannoni S.J."/>
            <person name="Moore L.R."/>
            <person name="Chisholm S.W."/>
        </authorList>
    </citation>
    <scope>NUCLEOTIDE SEQUENCE [LARGE SCALE GENOMIC DNA]</scope>
    <source>
        <strain evidence="8">PAC1</strain>
    </source>
</reference>
<dbReference type="Pfam" id="PF01795">
    <property type="entry name" value="Methyltransf_5"/>
    <property type="match status" value="1"/>
</dbReference>
<organism evidence="7 8">
    <name type="scientific">Prochlorococcus marinus str. PAC1</name>
    <dbReference type="NCBI Taxonomy" id="59924"/>
    <lineage>
        <taxon>Bacteria</taxon>
        <taxon>Bacillati</taxon>
        <taxon>Cyanobacteriota</taxon>
        <taxon>Cyanophyceae</taxon>
        <taxon>Synechococcales</taxon>
        <taxon>Prochlorococcaceae</taxon>
        <taxon>Prochlorococcus</taxon>
    </lineage>
</organism>
<comment type="subcellular location">
    <subcellularLocation>
        <location evidence="6">Cytoplasm</location>
    </subcellularLocation>
</comment>
<evidence type="ECO:0000256" key="5">
    <source>
        <dbReference type="ARBA" id="ARBA00022691"/>
    </source>
</evidence>
<keyword evidence="4 6" id="KW-0808">Transferase</keyword>
<dbReference type="PIRSF" id="PIRSF004486">
    <property type="entry name" value="MraW"/>
    <property type="match status" value="1"/>
</dbReference>
<proteinExistence type="inferred from homology"/>
<dbReference type="GO" id="GO:0070475">
    <property type="term" value="P:rRNA base methylation"/>
    <property type="evidence" value="ECO:0007669"/>
    <property type="project" value="UniProtKB-UniRule"/>
</dbReference>
<dbReference type="GO" id="GO:0071424">
    <property type="term" value="F:rRNA (cytosine-N4-)-methyltransferase activity"/>
    <property type="evidence" value="ECO:0007669"/>
    <property type="project" value="UniProtKB-UniRule"/>
</dbReference>
<evidence type="ECO:0000256" key="2">
    <source>
        <dbReference type="ARBA" id="ARBA00022552"/>
    </source>
</evidence>
<comment type="catalytic activity">
    <reaction evidence="6">
        <text>cytidine(1402) in 16S rRNA + S-adenosyl-L-methionine = N(4)-methylcytidine(1402) in 16S rRNA + S-adenosyl-L-homocysteine + H(+)</text>
        <dbReference type="Rhea" id="RHEA:42928"/>
        <dbReference type="Rhea" id="RHEA-COMP:10286"/>
        <dbReference type="Rhea" id="RHEA-COMP:10287"/>
        <dbReference type="ChEBI" id="CHEBI:15378"/>
        <dbReference type="ChEBI" id="CHEBI:57856"/>
        <dbReference type="ChEBI" id="CHEBI:59789"/>
        <dbReference type="ChEBI" id="CHEBI:74506"/>
        <dbReference type="ChEBI" id="CHEBI:82748"/>
        <dbReference type="EC" id="2.1.1.199"/>
    </reaction>
</comment>
<dbReference type="EC" id="2.1.1.199" evidence="6"/>
<dbReference type="Gene3D" id="1.10.150.170">
    <property type="entry name" value="Putative methyltransferase TM0872, insert domain"/>
    <property type="match status" value="1"/>
</dbReference>
<dbReference type="AlphaFoldDB" id="A0A0A2C9W7"/>
<keyword evidence="3 6" id="KW-0489">Methyltransferase</keyword>
<dbReference type="HAMAP" id="MF_01007">
    <property type="entry name" value="16SrRNA_methyltr_H"/>
    <property type="match status" value="1"/>
</dbReference>
<comment type="function">
    <text evidence="6">Specifically methylates the N4 position of cytidine in position 1402 (C1402) of 16S rRNA.</text>
</comment>
<evidence type="ECO:0000256" key="6">
    <source>
        <dbReference type="HAMAP-Rule" id="MF_01007"/>
    </source>
</evidence>
<sequence>MKEGPISSSSNFNHVPVMGKEIIQSLKELPSELTKQGLIIDATIGGGGHSAQILENFPGIKIIGLDQDPMAREAASKKLIKFGTRIKIISTNFADFSLDEQAICVLADLGVSSHQLDEPSRGFSFRLNGPIDMRMNPKEGSSAAELIETLSEQNLADLIYELGEEKRSRRIARKIKNDLAENGPYSGTQDLSYAIAGCFPPKQRYGRIHPSTRTFQALRIAVNNELGSLESLLLKAPNWLLENGLFMVMSFHSLEDRRVKSSFKTDNRLKVLSKKPIRASSEEIELNPRSKSAKLRISAKKFLT</sequence>
<dbReference type="PANTHER" id="PTHR11265:SF0">
    <property type="entry name" value="12S RRNA N4-METHYLCYTIDINE METHYLTRANSFERASE"/>
    <property type="match status" value="1"/>
</dbReference>